<keyword evidence="1" id="KW-1133">Transmembrane helix</keyword>
<keyword evidence="1" id="KW-0812">Transmembrane</keyword>
<evidence type="ECO:0000256" key="1">
    <source>
        <dbReference type="SAM" id="Phobius"/>
    </source>
</evidence>
<dbReference type="InterPro" id="IPR000477">
    <property type="entry name" value="RT_dom"/>
</dbReference>
<reference evidence="3 4" key="1">
    <citation type="submission" date="2018-08" db="EMBL/GenBank/DDBJ databases">
        <title>A genome reference for cultivated species of the human gut microbiota.</title>
        <authorList>
            <person name="Zou Y."/>
            <person name="Xue W."/>
            <person name="Luo G."/>
        </authorList>
    </citation>
    <scope>NUCLEOTIDE SEQUENCE [LARGE SCALE GENOMIC DNA]</scope>
    <source>
        <strain evidence="3 4">AM29-10</strain>
    </source>
</reference>
<feature type="transmembrane region" description="Helical" evidence="1">
    <location>
        <begin position="219"/>
        <end position="241"/>
    </location>
</feature>
<comment type="caution">
    <text evidence="3">The sequence shown here is derived from an EMBL/GenBank/DDBJ whole genome shotgun (WGS) entry which is preliminary data.</text>
</comment>
<dbReference type="InterPro" id="IPR051083">
    <property type="entry name" value="GrpII_Intron_Splice-Mob/Def"/>
</dbReference>
<proteinExistence type="predicted"/>
<evidence type="ECO:0000259" key="2">
    <source>
        <dbReference type="Pfam" id="PF00078"/>
    </source>
</evidence>
<keyword evidence="1" id="KW-0472">Membrane</keyword>
<accession>A0A414IQC0</accession>
<protein>
    <recommendedName>
        <fullName evidence="2">Reverse transcriptase domain-containing protein</fullName>
    </recommendedName>
</protein>
<dbReference type="EMBL" id="QSKC01000027">
    <property type="protein sequence ID" value="RHE30567.1"/>
    <property type="molecule type" value="Genomic_DNA"/>
</dbReference>
<sequence length="243" mass="28436">MIFYEYGSDNLKFTDEDFGISIGVLHTKPNGCGIDGVYISKFDEYWKLNGDNIISLINNDKYKPSDVRLEEIVVKSGKKRLISKYTCTDRVVLDILKRKLVPIFEDKFSEYSFAYRENKGTYEAAKYAASLIEKGNKFVVEIDVKDFFENINLQRLESFIAKSVNDTSAIRLIHEYLYAYTVVDGRRQRKTIVIKVAFFQLCLESIWDMIFKKIREQMLFLYISIVMKSLIFMESGIVLLYKR</sequence>
<dbReference type="Proteomes" id="UP000285290">
    <property type="component" value="Unassembled WGS sequence"/>
</dbReference>
<dbReference type="Pfam" id="PF00078">
    <property type="entry name" value="RVT_1"/>
    <property type="match status" value="1"/>
</dbReference>
<dbReference type="SUPFAM" id="SSF56672">
    <property type="entry name" value="DNA/RNA polymerases"/>
    <property type="match status" value="1"/>
</dbReference>
<gene>
    <name evidence="3" type="ORF">DW753_14120</name>
</gene>
<dbReference type="PANTHER" id="PTHR34047">
    <property type="entry name" value="NUCLEAR INTRON MATURASE 1, MITOCHONDRIAL-RELATED"/>
    <property type="match status" value="1"/>
</dbReference>
<organism evidence="3 4">
    <name type="scientific">Agathobacter rectalis</name>
    <dbReference type="NCBI Taxonomy" id="39491"/>
    <lineage>
        <taxon>Bacteria</taxon>
        <taxon>Bacillati</taxon>
        <taxon>Bacillota</taxon>
        <taxon>Clostridia</taxon>
        <taxon>Lachnospirales</taxon>
        <taxon>Lachnospiraceae</taxon>
        <taxon>Agathobacter</taxon>
    </lineage>
</organism>
<dbReference type="AlphaFoldDB" id="A0A414IQC0"/>
<dbReference type="PANTHER" id="PTHR34047:SF8">
    <property type="entry name" value="PROTEIN YKFC"/>
    <property type="match status" value="1"/>
</dbReference>
<name>A0A414IQC0_9FIRM</name>
<evidence type="ECO:0000313" key="4">
    <source>
        <dbReference type="Proteomes" id="UP000285290"/>
    </source>
</evidence>
<feature type="domain" description="Reverse transcriptase" evidence="2">
    <location>
        <begin position="76"/>
        <end position="189"/>
    </location>
</feature>
<dbReference type="InterPro" id="IPR043502">
    <property type="entry name" value="DNA/RNA_pol_sf"/>
</dbReference>
<evidence type="ECO:0000313" key="3">
    <source>
        <dbReference type="EMBL" id="RHE30567.1"/>
    </source>
</evidence>